<dbReference type="PANTHER" id="PTHR44099:SF4">
    <property type="entry name" value="RABCONNECTIN-3B, ISOFORM A"/>
    <property type="match status" value="1"/>
</dbReference>
<dbReference type="PROSITE" id="PS50082">
    <property type="entry name" value="WD_REPEATS_2"/>
    <property type="match status" value="4"/>
</dbReference>
<sequence length="1567" mass="174009">MSGSNLVVPIILWGRHAPTHCVSAILMTSDQRNIITGCNDGQIIIWDVLEDWTIYPRSMLYGHNAAINCLAMASKNPHKPYIASAADNGEICLWDVSDGRCIEHHKSASVHTSMQSYHMLDCKDFRLVCNGYYPEIQIIDPANLTLLYTLSSKISSDWISAFCILRPVNREDDVVVAISNSGTVKVWTLEPNSLKNKEIFEDESKHIRCLNAQTLTCCAYNQRTVLIVCSKYWQIYGCVAPSIGDPEIYDAGDFSLLCSESARTGERWSGGEFIAVDKVIVWSSEGKGYLYKLPMNLLKGKVLQSANPKSQEFRKMVGNVVKENAAPMTYGVLDVLQEQKLVCSPAMTYFFGTMWKQQKMLLRGDSEGRIVVWCIPEVTEQQMTLVRQESFDRLPAVHPKASLTLQEAWDSLDTSPVGILDLLSNEGEKPQQITATIYIPSQGRLVCGREDGSIVIVPATQSVIMQLLDSKHKIKHDHAVHKVLDGHKGRVTALLYPFNDGARYEPQHLVSGGADFCVFLWDIYTGIKLHTFTVHGGEITQLMVPPDGCNARIQPCICSVASDHSVALLSLKERKCITMASRHMFPVQTIKWRPLDDFMVVGCTDGTVYVWQMETGHLDRVVHGTTAVDILHACDEMMKAEGHSVHHSESLVNPTISIAQAFRRRNLATFKNLAEQKFKQINQPGSDPTRNRTDLSGKTQAFPMMIQGIKANLRDPESHVLFFDTEALIVQLLSDEYAAMSPGTMEAHGIKTISQHSQSEQKTGTDEIKQKFEGFLAKVKDKAENVGQEIQARMEAAGKPHHAGTHRPHYHKHHEKGGATHKGRGKPQRPSQPPQYHHRKHAQRRPKNIYLTEGNLTMEIAQLLMSCLHAWGLDPDLDKLCISKLGLLTPLAPISFGLISRGGHMSLLLPGWHKKLCLQSKLVLDKKGKSAEPTASPALSVDREAQLFTSRAHWEVSEAVTTQHLLSVISIANTVMSMNSASFLVGKSPVSLTRKIFDSQGLLMSQTFSSSDEDDTDGTSSADSIVIEQAQTKQGWSLLATLHCVLLPDLVGTDMYKNPKLQMLASRWQDRCLELQLLSSMWQHRSVQIREAAQALLLAELRRLGPEGRRKVVQEWAPYLPNYIDPSLGPQEVHGAVSSGKTEELPEEEEEEQEDISAAATKVKRSKSLILRKGSLKGGGSFRIKRQRSKSLNEGKEVQEKIQDNSYETRRKQATAIVMLGVIGAEFGQEIVSSRGGDQQKGVVEGFSINQALARRTSNALTYLLLQPSSPQLPANTPIRRAAIDLIGRGFTVWQPYLDVSAVLLGLLELCVDGDKLVPSMTFGLPLSSQADACRTARHSLALIATARPPAFIITMAKEVARYNAMAQNAQSQSPSLHTSVLVRGKSEIMRVIEHLIDKLPNDVAELMVEAMDITVHCLDHTAVKTKGLQEVFAPICKFCIVSYDTNSRRICVGARNGGLTFYELKHAKSQTIPAHSKPITAVCFSPDGKFLAAYCHEEKRLTFWQASSGSLFGIGQQHTKCVKTFSTPAFHVNPAMNVLKLARLIWTDNRQVVLLMLDGSETRYRV</sequence>
<dbReference type="InterPro" id="IPR049916">
    <property type="entry name" value="WDR72-like"/>
</dbReference>
<feature type="region of interest" description="Disordered" evidence="5">
    <location>
        <begin position="1130"/>
        <end position="1160"/>
    </location>
</feature>
<evidence type="ECO:0000313" key="7">
    <source>
        <dbReference type="Proteomes" id="UP000085678"/>
    </source>
</evidence>
<dbReference type="SMART" id="SM00320">
    <property type="entry name" value="WD40"/>
    <property type="match status" value="7"/>
</dbReference>
<evidence type="ECO:0000256" key="1">
    <source>
        <dbReference type="ARBA" id="ARBA00022553"/>
    </source>
</evidence>
<organism evidence="7 8">
    <name type="scientific">Lingula anatina</name>
    <name type="common">Brachiopod</name>
    <name type="synonym">Lingula unguis</name>
    <dbReference type="NCBI Taxonomy" id="7574"/>
    <lineage>
        <taxon>Eukaryota</taxon>
        <taxon>Metazoa</taxon>
        <taxon>Spiralia</taxon>
        <taxon>Lophotrochozoa</taxon>
        <taxon>Brachiopoda</taxon>
        <taxon>Linguliformea</taxon>
        <taxon>Lingulata</taxon>
        <taxon>Lingulida</taxon>
        <taxon>Linguloidea</taxon>
        <taxon>Lingulidae</taxon>
        <taxon>Lingula</taxon>
    </lineage>
</organism>
<dbReference type="FunCoup" id="A0A1S3JB78">
    <property type="interactions" value="1741"/>
</dbReference>
<keyword evidence="2 4" id="KW-0853">WD repeat</keyword>
<feature type="repeat" description="WD" evidence="4">
    <location>
        <begin position="60"/>
        <end position="104"/>
    </location>
</feature>
<dbReference type="GeneID" id="106171579"/>
<proteinExistence type="predicted"/>
<gene>
    <name evidence="8" type="primary">LOC106171579</name>
</gene>
<dbReference type="InterPro" id="IPR057848">
    <property type="entry name" value="WDR72_alpha-sol"/>
</dbReference>
<protein>
    <submittedName>
        <fullName evidence="8">WD repeat-containing protein 7-like isoform X1</fullName>
    </submittedName>
</protein>
<dbReference type="InterPro" id="IPR019775">
    <property type="entry name" value="WD40_repeat_CS"/>
</dbReference>
<feature type="compositionally biased region" description="Acidic residues" evidence="5">
    <location>
        <begin position="1145"/>
        <end position="1155"/>
    </location>
</feature>
<feature type="repeat" description="WD" evidence="4">
    <location>
        <begin position="484"/>
        <end position="531"/>
    </location>
</feature>
<keyword evidence="7" id="KW-1185">Reference proteome</keyword>
<dbReference type="InterPro" id="IPR001680">
    <property type="entry name" value="WD40_rpt"/>
</dbReference>
<feature type="repeat" description="WD" evidence="4">
    <location>
        <begin position="22"/>
        <end position="48"/>
    </location>
</feature>
<dbReference type="InterPro" id="IPR015943">
    <property type="entry name" value="WD40/YVTN_repeat-like_dom_sf"/>
</dbReference>
<feature type="repeat" description="WD" evidence="4">
    <location>
        <begin position="580"/>
        <end position="621"/>
    </location>
</feature>
<dbReference type="Pfam" id="PF00400">
    <property type="entry name" value="WD40"/>
    <property type="match status" value="5"/>
</dbReference>
<evidence type="ECO:0000313" key="8">
    <source>
        <dbReference type="RefSeq" id="XP_013407446.1"/>
    </source>
</evidence>
<keyword evidence="1" id="KW-0597">Phosphoprotein</keyword>
<dbReference type="OrthoDB" id="338622at2759"/>
<keyword evidence="3" id="KW-0677">Repeat</keyword>
<feature type="domain" description="WDR72-like alpha-solenoid" evidence="6">
    <location>
        <begin position="1073"/>
        <end position="1104"/>
    </location>
</feature>
<reference evidence="8" key="1">
    <citation type="submission" date="2025-08" db="UniProtKB">
        <authorList>
            <consortium name="RefSeq"/>
        </authorList>
    </citation>
    <scope>IDENTIFICATION</scope>
    <source>
        <tissue evidence="8">Gonads</tissue>
    </source>
</reference>
<name>A0A1S3JB78_LINAN</name>
<dbReference type="Proteomes" id="UP000085678">
    <property type="component" value="Unplaced"/>
</dbReference>
<feature type="region of interest" description="Disordered" evidence="5">
    <location>
        <begin position="795"/>
        <end position="847"/>
    </location>
</feature>
<evidence type="ECO:0000256" key="3">
    <source>
        <dbReference type="ARBA" id="ARBA00022737"/>
    </source>
</evidence>
<dbReference type="STRING" id="7574.A0A1S3JB78"/>
<dbReference type="PROSITE" id="PS50294">
    <property type="entry name" value="WD_REPEATS_REGION"/>
    <property type="match status" value="1"/>
</dbReference>
<feature type="compositionally biased region" description="Basic residues" evidence="5">
    <location>
        <begin position="836"/>
        <end position="847"/>
    </location>
</feature>
<evidence type="ECO:0000259" key="6">
    <source>
        <dbReference type="Pfam" id="PF23123"/>
    </source>
</evidence>
<accession>A0A1S3JB78</accession>
<dbReference type="KEGG" id="lak:106171579"/>
<dbReference type="InParanoid" id="A0A1S3JB78"/>
<evidence type="ECO:0000256" key="5">
    <source>
        <dbReference type="SAM" id="MobiDB-lite"/>
    </source>
</evidence>
<dbReference type="PANTHER" id="PTHR44099">
    <property type="entry name" value="RABCONNECTIN-3B, ISOFORM A"/>
    <property type="match status" value="1"/>
</dbReference>
<evidence type="ECO:0000256" key="4">
    <source>
        <dbReference type="PROSITE-ProRule" id="PRU00221"/>
    </source>
</evidence>
<dbReference type="SUPFAM" id="SSF50978">
    <property type="entry name" value="WD40 repeat-like"/>
    <property type="match status" value="2"/>
</dbReference>
<dbReference type="InterPro" id="IPR036322">
    <property type="entry name" value="WD40_repeat_dom_sf"/>
</dbReference>
<dbReference type="GO" id="GO:0005737">
    <property type="term" value="C:cytoplasm"/>
    <property type="evidence" value="ECO:0007669"/>
    <property type="project" value="TreeGrafter"/>
</dbReference>
<dbReference type="Pfam" id="PF23123">
    <property type="entry name" value="WDR72_alpha-sol"/>
    <property type="match status" value="1"/>
</dbReference>
<dbReference type="PROSITE" id="PS00678">
    <property type="entry name" value="WD_REPEATS_1"/>
    <property type="match status" value="3"/>
</dbReference>
<feature type="compositionally biased region" description="Basic residues" evidence="5">
    <location>
        <begin position="799"/>
        <end position="827"/>
    </location>
</feature>
<dbReference type="RefSeq" id="XP_013407446.1">
    <property type="nucleotide sequence ID" value="XM_013551992.2"/>
</dbReference>
<evidence type="ECO:0000256" key="2">
    <source>
        <dbReference type="ARBA" id="ARBA00022574"/>
    </source>
</evidence>
<dbReference type="Gene3D" id="2.130.10.10">
    <property type="entry name" value="YVTN repeat-like/Quinoprotein amine dehydrogenase"/>
    <property type="match status" value="3"/>
</dbReference>